<dbReference type="EMBL" id="RQHK01000002">
    <property type="protein sequence ID" value="TGM81366.1"/>
    <property type="molecule type" value="Genomic_DNA"/>
</dbReference>
<dbReference type="RefSeq" id="WP_135692625.1">
    <property type="nucleotide sequence ID" value="NZ_RQHK01000002.1"/>
</dbReference>
<dbReference type="Pfam" id="PF02779">
    <property type="entry name" value="Transket_pyr"/>
    <property type="match status" value="1"/>
</dbReference>
<accession>A0ABY2P1L8</accession>
<feature type="domain" description="Transketolase-like pyrimidine-binding" evidence="7">
    <location>
        <begin position="583"/>
        <end position="776"/>
    </location>
</feature>
<dbReference type="InterPro" id="IPR005475">
    <property type="entry name" value="Transketolase-like_Pyr-bd"/>
</dbReference>
<comment type="caution">
    <text evidence="8">The sequence shown here is derived from an EMBL/GenBank/DDBJ whole genome shotgun (WGS) entry which is preliminary data.</text>
</comment>
<evidence type="ECO:0000256" key="3">
    <source>
        <dbReference type="ARBA" id="ARBA00006936"/>
    </source>
</evidence>
<dbReference type="Gene3D" id="1.10.287.1150">
    <property type="entry name" value="TPP helical domain"/>
    <property type="match status" value="1"/>
</dbReference>
<dbReference type="GO" id="GO:0004591">
    <property type="term" value="F:oxoglutarate dehydrogenase (succinyl-transferring) activity"/>
    <property type="evidence" value="ECO:0007669"/>
    <property type="project" value="UniProtKB-EC"/>
</dbReference>
<dbReference type="EC" id="1.2.4.2" evidence="4"/>
<proteinExistence type="inferred from homology"/>
<gene>
    <name evidence="8" type="ORF">EHR01_00750</name>
</gene>
<evidence type="ECO:0000313" key="9">
    <source>
        <dbReference type="Proteomes" id="UP000297940"/>
    </source>
</evidence>
<organism evidence="8 9">
    <name type="scientific">Leptospira mtsangambouensis</name>
    <dbReference type="NCBI Taxonomy" id="2484912"/>
    <lineage>
        <taxon>Bacteria</taxon>
        <taxon>Pseudomonadati</taxon>
        <taxon>Spirochaetota</taxon>
        <taxon>Spirochaetia</taxon>
        <taxon>Leptospirales</taxon>
        <taxon>Leptospiraceae</taxon>
        <taxon>Leptospira</taxon>
    </lineage>
</organism>
<dbReference type="SUPFAM" id="SSF52518">
    <property type="entry name" value="Thiamin diphosphate-binding fold (THDP-binding)"/>
    <property type="match status" value="2"/>
</dbReference>
<dbReference type="Pfam" id="PF16870">
    <property type="entry name" value="OxoGdeHyase_C"/>
    <property type="match status" value="1"/>
</dbReference>
<dbReference type="InterPro" id="IPR029061">
    <property type="entry name" value="THDP-binding"/>
</dbReference>
<comment type="function">
    <text evidence="2">E1 component of the 2-oxoglutarate dehydrogenase (OGDH) complex which catalyzes the decarboxylation of 2-oxoglutarate, the first step in the conversion of 2-oxoglutarate to succinyl-CoA and CO(2).</text>
</comment>
<dbReference type="PANTHER" id="PTHR23152:SF4">
    <property type="entry name" value="2-OXOADIPATE DEHYDROGENASE COMPLEX COMPONENT E1"/>
    <property type="match status" value="1"/>
</dbReference>
<dbReference type="InterPro" id="IPR042179">
    <property type="entry name" value="KGD_C_sf"/>
</dbReference>
<dbReference type="PANTHER" id="PTHR23152">
    <property type="entry name" value="2-OXOGLUTARATE DEHYDROGENASE"/>
    <property type="match status" value="1"/>
</dbReference>
<dbReference type="InterPro" id="IPR032106">
    <property type="entry name" value="2-oxogl_dehyd_N"/>
</dbReference>
<keyword evidence="9" id="KW-1185">Reference proteome</keyword>
<dbReference type="Pfam" id="PF00676">
    <property type="entry name" value="E1_dh"/>
    <property type="match status" value="1"/>
</dbReference>
<dbReference type="NCBIfam" id="NF006914">
    <property type="entry name" value="PRK09404.1"/>
    <property type="match status" value="1"/>
</dbReference>
<reference evidence="9" key="1">
    <citation type="journal article" date="2019" name="PLoS Negl. Trop. Dis.">
        <title>Revisiting the worldwide diversity of Leptospira species in the environment.</title>
        <authorList>
            <person name="Vincent A.T."/>
            <person name="Schiettekatte O."/>
            <person name="Bourhy P."/>
            <person name="Veyrier F.J."/>
            <person name="Picardeau M."/>
        </authorList>
    </citation>
    <scope>NUCLEOTIDE SEQUENCE [LARGE SCALE GENOMIC DNA]</scope>
    <source>
        <strain evidence="9">201601298</strain>
    </source>
</reference>
<evidence type="ECO:0000256" key="4">
    <source>
        <dbReference type="ARBA" id="ARBA00012280"/>
    </source>
</evidence>
<dbReference type="CDD" id="cd02016">
    <property type="entry name" value="TPP_E1_OGDC_like"/>
    <property type="match status" value="1"/>
</dbReference>
<evidence type="ECO:0000256" key="6">
    <source>
        <dbReference type="ARBA" id="ARBA00023052"/>
    </source>
</evidence>
<dbReference type="InterPro" id="IPR031717">
    <property type="entry name" value="ODO-1/KGD_C"/>
</dbReference>
<keyword evidence="5 8" id="KW-0560">Oxidoreductase</keyword>
<evidence type="ECO:0000256" key="1">
    <source>
        <dbReference type="ARBA" id="ARBA00001964"/>
    </source>
</evidence>
<dbReference type="NCBIfam" id="NF008907">
    <property type="entry name" value="PRK12270.1"/>
    <property type="match status" value="1"/>
</dbReference>
<sequence length="922" mass="104023">MTTDQMMSLYGDNVVLLEEYYKQFKEDPQSLSKDWIDFFGELERSSVSGNGSNGNGFGGNGYVNYASTEHRKGSSLSDFGIINLLNAYRRQGHLAANLDPLGINKPNREFIDLKVKALKQTDLDTEVDSGVANLGKAKLKDVIDWFEKTYCGSIGCEHYYLVNDEEREWLQNRMEPLANSEPINKKTALRLFEKLYQADSFENFLAKKFVGKKRFSLEGGETMIPMLDTLVEEAGGHKMDALVIGMAHRGRLNVLVNIIRKPAGLIFAEFEEKLNPGQLGYADVKYHLGYSNNVMTHYGKEVKLSLAFNPSHLEAVDPVIFGSVRARQEMAKDVDRSKFMPVAIHGDAAFAGQGVVAETLNMMNLDGYTVGGTFHIVINNQIGFTTLPSESRSTLYATDLAKGFQVPIFHVNGDDPEATYRVTKLALEYRQKFKKDVIIDLICYRRLGHNETDEPTFTQPQMYDIIKKHPKTIKIYEEKLLQRGDITQDEIQFIKDGIAQGLEDSFQQAKEKDTRITVDTLGGVWSRYTKEPLDSDVHTQLLQQQLGGIVKAVTTLPEGYTANPKHIKVLEDRKKMGAGELPIDWGFAESLSFGSILENGFPIRLGGQDAQRGTFSHRHATLSDIVNGKKLTLLNHISDKQAKIEIVNSSLSEYSCLGFEYGYSLADPNSLVMWEAQFGDFANNAQVIFDQFISSSEIKWQRMSGLVCLLPHGYEGQGPEHSSARLERFLQLCALDNIQVANLTTPAQYFHILRRQILQSFRKPLIIMTPKSLLRLKDAASSLEDITTGAFRKILPDPVAKPEKVEKLLFCSGKVYYDLRKAIDAQKLENVAVVRIEQLYPFPENHIKQMITSYGKLKKFVWVQEEPKNQGAWFFVRDRIEAVMPENKRLHYAGRSEFPSPACGHVVTHLKEQEDLVKDALS</sequence>
<dbReference type="SMART" id="SM00861">
    <property type="entry name" value="Transket_pyr"/>
    <property type="match status" value="1"/>
</dbReference>
<dbReference type="Pfam" id="PF16078">
    <property type="entry name" value="2-oxogl_dehyd_N"/>
    <property type="match status" value="1"/>
</dbReference>
<dbReference type="Gene3D" id="3.40.50.970">
    <property type="match status" value="1"/>
</dbReference>
<dbReference type="Proteomes" id="UP000297940">
    <property type="component" value="Unassembled WGS sequence"/>
</dbReference>
<evidence type="ECO:0000256" key="5">
    <source>
        <dbReference type="ARBA" id="ARBA00023002"/>
    </source>
</evidence>
<comment type="cofactor">
    <cofactor evidence="1">
        <name>thiamine diphosphate</name>
        <dbReference type="ChEBI" id="CHEBI:58937"/>
    </cofactor>
</comment>
<evidence type="ECO:0000256" key="2">
    <source>
        <dbReference type="ARBA" id="ARBA00003906"/>
    </source>
</evidence>
<evidence type="ECO:0000259" key="7">
    <source>
        <dbReference type="SMART" id="SM00861"/>
    </source>
</evidence>
<dbReference type="PIRSF" id="PIRSF000157">
    <property type="entry name" value="Oxoglu_dh_E1"/>
    <property type="match status" value="1"/>
</dbReference>
<dbReference type="InterPro" id="IPR011603">
    <property type="entry name" value="2oxoglutarate_DH_E1"/>
</dbReference>
<evidence type="ECO:0000313" key="8">
    <source>
        <dbReference type="EMBL" id="TGM81366.1"/>
    </source>
</evidence>
<dbReference type="NCBIfam" id="TIGR00239">
    <property type="entry name" value="2oxo_dh_E1"/>
    <property type="match status" value="1"/>
</dbReference>
<protein>
    <recommendedName>
        <fullName evidence="4">oxoglutarate dehydrogenase (succinyl-transferring)</fullName>
        <ecNumber evidence="4">1.2.4.2</ecNumber>
    </recommendedName>
</protein>
<comment type="similarity">
    <text evidence="3">Belongs to the alpha-ketoglutarate dehydrogenase family.</text>
</comment>
<dbReference type="Gene3D" id="3.40.50.12470">
    <property type="match status" value="1"/>
</dbReference>
<name>A0ABY2P1L8_9LEPT</name>
<keyword evidence="6" id="KW-0786">Thiamine pyrophosphate</keyword>
<dbReference type="Gene3D" id="3.40.50.11610">
    <property type="entry name" value="Multifunctional 2-oxoglutarate metabolism enzyme, C-terminal domain"/>
    <property type="match status" value="1"/>
</dbReference>
<dbReference type="InterPro" id="IPR001017">
    <property type="entry name" value="DH_E1"/>
</dbReference>